<dbReference type="Pfam" id="PF00106">
    <property type="entry name" value="adh_short"/>
    <property type="match status" value="1"/>
</dbReference>
<dbReference type="PANTHER" id="PTHR43313">
    <property type="entry name" value="SHORT-CHAIN DEHYDROGENASE/REDUCTASE FAMILY 9C"/>
    <property type="match status" value="1"/>
</dbReference>
<comment type="similarity">
    <text evidence="1">Belongs to the short-chain dehydrogenases/reductases (SDR) family.</text>
</comment>
<dbReference type="PRINTS" id="PR00081">
    <property type="entry name" value="GDHRDH"/>
</dbReference>
<dbReference type="Proteomes" id="UP001217089">
    <property type="component" value="Unassembled WGS sequence"/>
</dbReference>
<dbReference type="Gene3D" id="3.40.50.720">
    <property type="entry name" value="NAD(P)-binding Rossmann-like Domain"/>
    <property type="match status" value="1"/>
</dbReference>
<organism evidence="2 3">
    <name type="scientific">Tegillarca granosa</name>
    <name type="common">Malaysian cockle</name>
    <name type="synonym">Anadara granosa</name>
    <dbReference type="NCBI Taxonomy" id="220873"/>
    <lineage>
        <taxon>Eukaryota</taxon>
        <taxon>Metazoa</taxon>
        <taxon>Spiralia</taxon>
        <taxon>Lophotrochozoa</taxon>
        <taxon>Mollusca</taxon>
        <taxon>Bivalvia</taxon>
        <taxon>Autobranchia</taxon>
        <taxon>Pteriomorphia</taxon>
        <taxon>Arcoida</taxon>
        <taxon>Arcoidea</taxon>
        <taxon>Arcidae</taxon>
        <taxon>Tegillarca</taxon>
    </lineage>
</organism>
<evidence type="ECO:0000256" key="1">
    <source>
        <dbReference type="RuleBase" id="RU000363"/>
    </source>
</evidence>
<comment type="caution">
    <text evidence="2">The sequence shown here is derived from an EMBL/GenBank/DDBJ whole genome shotgun (WGS) entry which is preliminary data.</text>
</comment>
<name>A0ABQ9F4C6_TEGGR</name>
<dbReference type="PRINTS" id="PR00080">
    <property type="entry name" value="SDRFAMILY"/>
</dbReference>
<gene>
    <name evidence="2" type="ORF">KUTeg_009601</name>
</gene>
<sequence>MGLRTSSISVKTSLTSCTFKHVQNHCQTQKIVPLNRLNITNFRLRQHTHSQENTFYSKQICSFVFFPKGFGYHLAKRLDDNGFIVYAGVLKPNGDGACALKSRKSKNLKVLKLDVTSDDDVKDAVAFVHKNKTGLWGIVNNAGFNIYGDVEICFIDHYKQVLDCDLYGQIRIIKSFLPLIRKSKGRIVNISSVMGLYACPGDSIYHTAKAGVEAFTQCLRYEMIKFGVRVSVVEPGWYDKATSCSSPEQLQRIRSNLNEMWQAVTDEVRVSYGKDYVDKLYNIIADSGTGDAATSPEPVLAAIEDALINVNSQYRYLVGGSSRWIDPAAMLARIHNVLPDCIMYPVMII</sequence>
<protein>
    <submittedName>
        <fullName evidence="2">Uncharacterized protein</fullName>
    </submittedName>
</protein>
<evidence type="ECO:0000313" key="2">
    <source>
        <dbReference type="EMBL" id="KAJ8312228.1"/>
    </source>
</evidence>
<proteinExistence type="inferred from homology"/>
<evidence type="ECO:0000313" key="3">
    <source>
        <dbReference type="Proteomes" id="UP001217089"/>
    </source>
</evidence>
<accession>A0ABQ9F4C6</accession>
<dbReference type="SUPFAM" id="SSF51735">
    <property type="entry name" value="NAD(P)-binding Rossmann-fold domains"/>
    <property type="match status" value="1"/>
</dbReference>
<dbReference type="InterPro" id="IPR002347">
    <property type="entry name" value="SDR_fam"/>
</dbReference>
<reference evidence="2 3" key="1">
    <citation type="submission" date="2022-12" db="EMBL/GenBank/DDBJ databases">
        <title>Chromosome-level genome of Tegillarca granosa.</title>
        <authorList>
            <person name="Kim J."/>
        </authorList>
    </citation>
    <scope>NUCLEOTIDE SEQUENCE [LARGE SCALE GENOMIC DNA]</scope>
    <source>
        <strain evidence="2">Teg-2019</strain>
        <tissue evidence="2">Adductor muscle</tissue>
    </source>
</reference>
<keyword evidence="3" id="KW-1185">Reference proteome</keyword>
<dbReference type="InterPro" id="IPR036291">
    <property type="entry name" value="NAD(P)-bd_dom_sf"/>
</dbReference>
<dbReference type="EMBL" id="JARBDR010000440">
    <property type="protein sequence ID" value="KAJ8312228.1"/>
    <property type="molecule type" value="Genomic_DNA"/>
</dbReference>
<dbReference type="PANTHER" id="PTHR43313:SF36">
    <property type="entry name" value="D-BETA-HYDROXYBUTYRATE DEHYDROGENASE, MITOCHONDRIAL"/>
    <property type="match status" value="1"/>
</dbReference>